<accession>A0AAD0R2E8</accession>
<gene>
    <name evidence="2" type="primary">fhuF</name>
    <name evidence="2" type="ORF">DVB73_05780</name>
</gene>
<dbReference type="GO" id="GO:0003824">
    <property type="term" value="F:catalytic activity"/>
    <property type="evidence" value="ECO:0007669"/>
    <property type="project" value="UniProtKB-ARBA"/>
</dbReference>
<reference evidence="2 3" key="1">
    <citation type="submission" date="2018-07" db="EMBL/GenBank/DDBJ databases">
        <title>Complete genome sequence of a Pseudomonas plecoglossicida strain pathogenic to the marine fish, Larimichthys crocea.</title>
        <authorList>
            <person name="Tao Z."/>
        </authorList>
    </citation>
    <scope>NUCLEOTIDE SEQUENCE [LARGE SCALE GENOMIC DNA]</scope>
    <source>
        <strain evidence="2 3">XSDHY-P</strain>
    </source>
</reference>
<protein>
    <submittedName>
        <fullName evidence="2">Siderophore-iron reductase FhuF</fullName>
    </submittedName>
</protein>
<evidence type="ECO:0000313" key="3">
    <source>
        <dbReference type="Proteomes" id="UP000256503"/>
    </source>
</evidence>
<dbReference type="InterPro" id="IPR008090">
    <property type="entry name" value="Fe_iron_reduct"/>
</dbReference>
<dbReference type="AlphaFoldDB" id="A0AAD0R2E8"/>
<feature type="domain" description="Aerobactin siderophore biosynthesis IucA/IucC-like C-terminal" evidence="1">
    <location>
        <begin position="86"/>
        <end position="162"/>
    </location>
</feature>
<dbReference type="EMBL" id="CP031146">
    <property type="protein sequence ID" value="AXM98972.1"/>
    <property type="molecule type" value="Genomic_DNA"/>
</dbReference>
<dbReference type="Pfam" id="PF06276">
    <property type="entry name" value="FhuF"/>
    <property type="match status" value="1"/>
</dbReference>
<proteinExistence type="predicted"/>
<organism evidence="2 3">
    <name type="scientific">Pseudomonas plecoglossicida</name>
    <dbReference type="NCBI Taxonomy" id="70775"/>
    <lineage>
        <taxon>Bacteria</taxon>
        <taxon>Pseudomonadati</taxon>
        <taxon>Pseudomonadota</taxon>
        <taxon>Gammaproteobacteria</taxon>
        <taxon>Pseudomonadales</taxon>
        <taxon>Pseudomonadaceae</taxon>
        <taxon>Pseudomonas</taxon>
    </lineage>
</organism>
<name>A0AAD0R2E8_PSEDL</name>
<evidence type="ECO:0000259" key="1">
    <source>
        <dbReference type="Pfam" id="PF06276"/>
    </source>
</evidence>
<dbReference type="NCBIfam" id="TIGR03951">
    <property type="entry name" value="Fe_III_red_FhuF"/>
    <property type="match status" value="1"/>
</dbReference>
<sequence>MQPLAARWRRLPHSDAPSLSGWLEPELLRGALARYARNWPQADPRAVASQWHQEGCALVLPALLLGGLFDVEPPTLDPARLRMTIDPQGAPTELHLPLLTGEAPAERSGARLLERLHEQLLHPQVSRFAAYTGLAPRLLWGNVALCIDWVLEMAQANLPDRALGEAREHVRDSCRQDACSAMRAALRRDAGGVMRRVCCLRERLPLQRCGVCPLARRQNRINMPT</sequence>
<dbReference type="InterPro" id="IPR022770">
    <property type="entry name" value="IucA/IucC-like_C"/>
</dbReference>
<dbReference type="Proteomes" id="UP000256503">
    <property type="component" value="Chromosome"/>
</dbReference>
<evidence type="ECO:0000313" key="2">
    <source>
        <dbReference type="EMBL" id="AXM98972.1"/>
    </source>
</evidence>